<evidence type="ECO:0000313" key="2">
    <source>
        <dbReference type="Proteomes" id="UP000824120"/>
    </source>
</evidence>
<name>A0A9J5X5I3_SOLCO</name>
<reference evidence="1 2" key="1">
    <citation type="submission" date="2020-09" db="EMBL/GenBank/DDBJ databases">
        <title>De no assembly of potato wild relative species, Solanum commersonii.</title>
        <authorList>
            <person name="Cho K."/>
        </authorList>
    </citation>
    <scope>NUCLEOTIDE SEQUENCE [LARGE SCALE GENOMIC DNA]</scope>
    <source>
        <strain evidence="1">LZ3.2</strain>
        <tissue evidence="1">Leaf</tissue>
    </source>
</reference>
<gene>
    <name evidence="1" type="ORF">H5410_053121</name>
</gene>
<dbReference type="EMBL" id="JACXVP010000010">
    <property type="protein sequence ID" value="KAG5582494.1"/>
    <property type="molecule type" value="Genomic_DNA"/>
</dbReference>
<evidence type="ECO:0000313" key="1">
    <source>
        <dbReference type="EMBL" id="KAG5582494.1"/>
    </source>
</evidence>
<sequence length="63" mass="7151">MALGKHLSQRSIKKHSLSPQNKVKNLVLKTIKCVFKFVNKHIATFMAMKVTRYTTETSATAMI</sequence>
<dbReference type="Proteomes" id="UP000824120">
    <property type="component" value="Chromosome 10"/>
</dbReference>
<keyword evidence="2" id="KW-1185">Reference proteome</keyword>
<proteinExistence type="predicted"/>
<accession>A0A9J5X5I3</accession>
<dbReference type="AlphaFoldDB" id="A0A9J5X5I3"/>
<comment type="caution">
    <text evidence="1">The sequence shown here is derived from an EMBL/GenBank/DDBJ whole genome shotgun (WGS) entry which is preliminary data.</text>
</comment>
<organism evidence="1 2">
    <name type="scientific">Solanum commersonii</name>
    <name type="common">Commerson's wild potato</name>
    <name type="synonym">Commerson's nightshade</name>
    <dbReference type="NCBI Taxonomy" id="4109"/>
    <lineage>
        <taxon>Eukaryota</taxon>
        <taxon>Viridiplantae</taxon>
        <taxon>Streptophyta</taxon>
        <taxon>Embryophyta</taxon>
        <taxon>Tracheophyta</taxon>
        <taxon>Spermatophyta</taxon>
        <taxon>Magnoliopsida</taxon>
        <taxon>eudicotyledons</taxon>
        <taxon>Gunneridae</taxon>
        <taxon>Pentapetalae</taxon>
        <taxon>asterids</taxon>
        <taxon>lamiids</taxon>
        <taxon>Solanales</taxon>
        <taxon>Solanaceae</taxon>
        <taxon>Solanoideae</taxon>
        <taxon>Solaneae</taxon>
        <taxon>Solanum</taxon>
    </lineage>
</organism>
<protein>
    <submittedName>
        <fullName evidence="1">Uncharacterized protein</fullName>
    </submittedName>
</protein>